<dbReference type="EMBL" id="JBBMFA010000095">
    <property type="protein sequence ID" value="MEQ2520712.1"/>
    <property type="molecule type" value="Genomic_DNA"/>
</dbReference>
<dbReference type="PANTHER" id="PTHR35789">
    <property type="entry name" value="SPORE GERMINATION PROTEIN B3"/>
    <property type="match status" value="1"/>
</dbReference>
<dbReference type="RefSeq" id="WP_349216257.1">
    <property type="nucleotide sequence ID" value="NZ_JBBMFA010000095.1"/>
</dbReference>
<evidence type="ECO:0000313" key="3">
    <source>
        <dbReference type="Proteomes" id="UP001477672"/>
    </source>
</evidence>
<evidence type="ECO:0000259" key="1">
    <source>
        <dbReference type="Pfam" id="PF25198"/>
    </source>
</evidence>
<protein>
    <recommendedName>
        <fullName evidence="1">Spore germination protein N-terminal domain-containing protein</fullName>
    </recommendedName>
</protein>
<proteinExistence type="predicted"/>
<dbReference type="PANTHER" id="PTHR35789:SF1">
    <property type="entry name" value="SPORE GERMINATION PROTEIN B3"/>
    <property type="match status" value="1"/>
</dbReference>
<dbReference type="InterPro" id="IPR008844">
    <property type="entry name" value="Spore_GerAC-like"/>
</dbReference>
<sequence>MHRTLFRLFALVVPLIFLCGCAQGKSLGERAIVKAVYVNTLDDGQVEAALVVLQCQPSSDTGSVTEKAQIYMGQGDNLEQALYQAERQQNKSAFYAQNQLLFLGPGAIEQGVSSYLCYFGQEDVGRLNLSVYLTTLDGKEFPECEEVLQTVIQEGERLTERNALQANPSQSIFEAIPGEHGESGWLPILDFSDKSDAFIGVKRAALFKDGICYSFWDATELQVALLLDGKCRNLSVQTSFEQTLISLETSALSIEKNVKPENGKWILEIQISGKIEHLSIKGKTVSASNSLDETVLVNRWLASEAMNIVKDTFYRQNDIFQLEWWLRMYDAQQVEKWKNQNELERNVQICIKSNLYRE</sequence>
<accession>A0ABV1GGB5</accession>
<dbReference type="Pfam" id="PF25198">
    <property type="entry name" value="Spore_GerAC_N"/>
    <property type="match status" value="1"/>
</dbReference>
<dbReference type="InterPro" id="IPR057336">
    <property type="entry name" value="GerAC_N"/>
</dbReference>
<feature type="domain" description="Spore germination protein N-terminal" evidence="1">
    <location>
        <begin position="26"/>
        <end position="182"/>
    </location>
</feature>
<comment type="caution">
    <text evidence="2">The sequence shown here is derived from an EMBL/GenBank/DDBJ whole genome shotgun (WGS) entry which is preliminary data.</text>
</comment>
<reference evidence="2 3" key="1">
    <citation type="submission" date="2024-03" db="EMBL/GenBank/DDBJ databases">
        <title>Human intestinal bacterial collection.</title>
        <authorList>
            <person name="Pauvert C."/>
            <person name="Hitch T.C.A."/>
            <person name="Clavel T."/>
        </authorList>
    </citation>
    <scope>NUCLEOTIDE SEQUENCE [LARGE SCALE GENOMIC DNA]</scope>
    <source>
        <strain evidence="2 3">CLA-JM-H11</strain>
    </source>
</reference>
<evidence type="ECO:0000313" key="2">
    <source>
        <dbReference type="EMBL" id="MEQ2520712.1"/>
    </source>
</evidence>
<dbReference type="PROSITE" id="PS51257">
    <property type="entry name" value="PROKAR_LIPOPROTEIN"/>
    <property type="match status" value="1"/>
</dbReference>
<gene>
    <name evidence="2" type="ORF">WMO24_09765</name>
</gene>
<organism evidence="2 3">
    <name type="scientific">Ruthenibacterium intestinale</name>
    <dbReference type="NCBI Taxonomy" id="3133163"/>
    <lineage>
        <taxon>Bacteria</taxon>
        <taxon>Bacillati</taxon>
        <taxon>Bacillota</taxon>
        <taxon>Clostridia</taxon>
        <taxon>Eubacteriales</taxon>
        <taxon>Oscillospiraceae</taxon>
        <taxon>Ruthenibacterium</taxon>
    </lineage>
</organism>
<keyword evidence="3" id="KW-1185">Reference proteome</keyword>
<dbReference type="Proteomes" id="UP001477672">
    <property type="component" value="Unassembled WGS sequence"/>
</dbReference>
<name>A0ABV1GGB5_9FIRM</name>